<evidence type="ECO:0000259" key="6">
    <source>
        <dbReference type="Pfam" id="PF00520"/>
    </source>
</evidence>
<evidence type="ECO:0000256" key="3">
    <source>
        <dbReference type="ARBA" id="ARBA00022989"/>
    </source>
</evidence>
<comment type="subcellular location">
    <subcellularLocation>
        <location evidence="1">Membrane</location>
        <topology evidence="1">Multi-pass membrane protein</topology>
    </subcellularLocation>
</comment>
<dbReference type="SUPFAM" id="SSF81324">
    <property type="entry name" value="Voltage-gated potassium channels"/>
    <property type="match status" value="2"/>
</dbReference>
<reference evidence="7" key="1">
    <citation type="submission" date="2023-01" db="EMBL/GenBank/DDBJ databases">
        <title>Metagenome sequencing of chrysophaentin producing Chrysophaeum taylorii.</title>
        <authorList>
            <person name="Davison J."/>
            <person name="Bewley C."/>
        </authorList>
    </citation>
    <scope>NUCLEOTIDE SEQUENCE</scope>
    <source>
        <strain evidence="7">NIES-1699</strain>
    </source>
</reference>
<organism evidence="7 8">
    <name type="scientific">Chrysophaeum taylorii</name>
    <dbReference type="NCBI Taxonomy" id="2483200"/>
    <lineage>
        <taxon>Eukaryota</taxon>
        <taxon>Sar</taxon>
        <taxon>Stramenopiles</taxon>
        <taxon>Ochrophyta</taxon>
        <taxon>Pelagophyceae</taxon>
        <taxon>Pelagomonadales</taxon>
        <taxon>Pelagomonadaceae</taxon>
        <taxon>Chrysophaeum</taxon>
    </lineage>
</organism>
<evidence type="ECO:0000313" key="8">
    <source>
        <dbReference type="Proteomes" id="UP001230188"/>
    </source>
</evidence>
<feature type="transmembrane region" description="Helical" evidence="5">
    <location>
        <begin position="76"/>
        <end position="92"/>
    </location>
</feature>
<dbReference type="GO" id="GO:0016020">
    <property type="term" value="C:membrane"/>
    <property type="evidence" value="ECO:0007669"/>
    <property type="project" value="UniProtKB-SubCell"/>
</dbReference>
<feature type="transmembrane region" description="Helical" evidence="5">
    <location>
        <begin position="652"/>
        <end position="674"/>
    </location>
</feature>
<feature type="transmembrane region" description="Helical" evidence="5">
    <location>
        <begin position="262"/>
        <end position="284"/>
    </location>
</feature>
<dbReference type="GO" id="GO:0005216">
    <property type="term" value="F:monoatomic ion channel activity"/>
    <property type="evidence" value="ECO:0007669"/>
    <property type="project" value="InterPro"/>
</dbReference>
<proteinExistence type="predicted"/>
<comment type="caution">
    <text evidence="7">The sequence shown here is derived from an EMBL/GenBank/DDBJ whole genome shotgun (WGS) entry which is preliminary data.</text>
</comment>
<dbReference type="InterPro" id="IPR005821">
    <property type="entry name" value="Ion_trans_dom"/>
</dbReference>
<evidence type="ECO:0000256" key="4">
    <source>
        <dbReference type="ARBA" id="ARBA00023136"/>
    </source>
</evidence>
<feature type="transmembrane region" description="Helical" evidence="5">
    <location>
        <begin position="531"/>
        <end position="551"/>
    </location>
</feature>
<sequence>MASELRASQTSLYIETGSGRRELEDIGVVRVAILNAMYAREASEGVMSGTMSSSPQHKHRRRKLAIRCYHVLHNRWHYLIVYGALVCYLWVVPHHERGGVLRGPARKRRIVAYLSLSCLGIFAVDCLCYYVVIGFHVRNHLWGLAYGVLIAALLVDESIAWTTRPRRVAKGRILLAVFRLKNVRAAGAAVIRTIPSLIAPLGLVATHVFTFAFVAHSCLENYYDSNHSCEIRPTEFGRKLPAECEDVGPWERQDYFDTMTEAVVQMFICFTTANFPDVAFPYLYRRSKFWFPFFVAYLTIAVIMMNHVLGSAFASWSLAKADAARRLAERRRRDYLRLFSFLELDTTDAVVNVAAVRLILRNLRPDLAPEVVDMIAATTTTTNDDDDAADLDAFMDVCELALTVDVARNPFFGHKSPSRRKAAWRLLQSPLYSTLQNSINIANACLMFATCFIDDNNKNQSYFGSADSSLWTQLVIAQYVLLVAPILDMLIEIYAVRWHFFFRYNKVAALTIATTVAVPLALSAIPSARSLAPRVFAALILLRLFFLRRFIRSLANFGKAVEYTIPLTIHQLAVLAYVFHVYATFAVFLFGKHRLQRQVEGSMFSAEDYNYVFNCNRFLDALFFLFVVWVGNNWHIFMNGAAAASGVVSARVFFLSFYVVVVLVLTNVATAFIVELMDLHLRNLAAAAAAAAVVTTPTTKDHHHHHHHSVVVVVKNKSHRRRRRGLSDSLNDDDDEEQPMWLFRFPKSRQHHAHIARRNGDDSATATTKIRMREFV</sequence>
<feature type="transmembrane region" description="Helical" evidence="5">
    <location>
        <begin position="141"/>
        <end position="161"/>
    </location>
</feature>
<gene>
    <name evidence="7" type="ORF">CTAYLR_009298</name>
</gene>
<keyword evidence="3 5" id="KW-1133">Transmembrane helix</keyword>
<name>A0AAD7ULG4_9STRA</name>
<keyword evidence="8" id="KW-1185">Reference proteome</keyword>
<feature type="transmembrane region" description="Helical" evidence="5">
    <location>
        <begin position="611"/>
        <end position="631"/>
    </location>
</feature>
<dbReference type="Pfam" id="PF00520">
    <property type="entry name" value="Ion_trans"/>
    <property type="match status" value="2"/>
</dbReference>
<accession>A0AAD7ULG4</accession>
<feature type="transmembrane region" description="Helical" evidence="5">
    <location>
        <begin position="507"/>
        <end position="525"/>
    </location>
</feature>
<evidence type="ECO:0000256" key="5">
    <source>
        <dbReference type="SAM" id="Phobius"/>
    </source>
</evidence>
<keyword evidence="2 5" id="KW-0812">Transmembrane</keyword>
<evidence type="ECO:0000256" key="1">
    <source>
        <dbReference type="ARBA" id="ARBA00004141"/>
    </source>
</evidence>
<dbReference type="PANTHER" id="PTHR46726:SF1">
    <property type="entry name" value="TWO-PORE CALCIUM CHANNEL 3"/>
    <property type="match status" value="1"/>
</dbReference>
<feature type="transmembrane region" description="Helical" evidence="5">
    <location>
        <begin position="290"/>
        <end position="314"/>
    </location>
</feature>
<dbReference type="Proteomes" id="UP001230188">
    <property type="component" value="Unassembled WGS sequence"/>
</dbReference>
<dbReference type="AlphaFoldDB" id="A0AAD7ULG4"/>
<dbReference type="PANTHER" id="PTHR46726">
    <property type="entry name" value="TWO PORE CHANNEL 3"/>
    <property type="match status" value="1"/>
</dbReference>
<protein>
    <recommendedName>
        <fullName evidence="6">Ion transport domain-containing protein</fullName>
    </recommendedName>
</protein>
<dbReference type="Gene3D" id="1.10.287.70">
    <property type="match status" value="2"/>
</dbReference>
<keyword evidence="4 5" id="KW-0472">Membrane</keyword>
<evidence type="ECO:0000313" key="7">
    <source>
        <dbReference type="EMBL" id="KAJ8609344.1"/>
    </source>
</evidence>
<feature type="domain" description="Ion transport" evidence="6">
    <location>
        <begin position="82"/>
        <end position="317"/>
    </location>
</feature>
<feature type="transmembrane region" description="Helical" evidence="5">
    <location>
        <begin position="197"/>
        <end position="215"/>
    </location>
</feature>
<feature type="domain" description="Ion transport" evidence="6">
    <location>
        <begin position="460"/>
        <end position="676"/>
    </location>
</feature>
<dbReference type="EMBL" id="JAQMWT010000141">
    <property type="protein sequence ID" value="KAJ8609344.1"/>
    <property type="molecule type" value="Genomic_DNA"/>
</dbReference>
<evidence type="ECO:0000256" key="2">
    <source>
        <dbReference type="ARBA" id="ARBA00022692"/>
    </source>
</evidence>
<feature type="transmembrane region" description="Helical" evidence="5">
    <location>
        <begin position="572"/>
        <end position="591"/>
    </location>
</feature>
<feature type="transmembrane region" description="Helical" evidence="5">
    <location>
        <begin position="113"/>
        <end position="135"/>
    </location>
</feature>
<feature type="transmembrane region" description="Helical" evidence="5">
    <location>
        <begin position="476"/>
        <end position="495"/>
    </location>
</feature>